<keyword evidence="1" id="KW-0472">Membrane</keyword>
<dbReference type="EMBL" id="JAGGNH010000004">
    <property type="protein sequence ID" value="KAJ0975695.1"/>
    <property type="molecule type" value="Genomic_DNA"/>
</dbReference>
<dbReference type="Proteomes" id="UP001085076">
    <property type="component" value="Miscellaneous, Linkage group lg04"/>
</dbReference>
<evidence type="ECO:0000313" key="3">
    <source>
        <dbReference type="Proteomes" id="UP001085076"/>
    </source>
</evidence>
<reference evidence="2" key="2">
    <citation type="journal article" date="2022" name="Hortic Res">
        <title>The genome of Dioscorea zingiberensis sheds light on the biosynthesis, origin and evolution of the medicinally important diosgenin saponins.</title>
        <authorList>
            <person name="Li Y."/>
            <person name="Tan C."/>
            <person name="Li Z."/>
            <person name="Guo J."/>
            <person name="Li S."/>
            <person name="Chen X."/>
            <person name="Wang C."/>
            <person name="Dai X."/>
            <person name="Yang H."/>
            <person name="Song W."/>
            <person name="Hou L."/>
            <person name="Xu J."/>
            <person name="Tong Z."/>
            <person name="Xu A."/>
            <person name="Yuan X."/>
            <person name="Wang W."/>
            <person name="Yang Q."/>
            <person name="Chen L."/>
            <person name="Sun Z."/>
            <person name="Wang K."/>
            <person name="Pan B."/>
            <person name="Chen J."/>
            <person name="Bao Y."/>
            <person name="Liu F."/>
            <person name="Qi X."/>
            <person name="Gang D.R."/>
            <person name="Wen J."/>
            <person name="Li J."/>
        </authorList>
    </citation>
    <scope>NUCLEOTIDE SEQUENCE</scope>
    <source>
        <strain evidence="2">Dzin_1.0</strain>
    </source>
</reference>
<keyword evidence="3" id="KW-1185">Reference proteome</keyword>
<organism evidence="2 3">
    <name type="scientific">Dioscorea zingiberensis</name>
    <dbReference type="NCBI Taxonomy" id="325984"/>
    <lineage>
        <taxon>Eukaryota</taxon>
        <taxon>Viridiplantae</taxon>
        <taxon>Streptophyta</taxon>
        <taxon>Embryophyta</taxon>
        <taxon>Tracheophyta</taxon>
        <taxon>Spermatophyta</taxon>
        <taxon>Magnoliopsida</taxon>
        <taxon>Liliopsida</taxon>
        <taxon>Dioscoreales</taxon>
        <taxon>Dioscoreaceae</taxon>
        <taxon>Dioscorea</taxon>
    </lineage>
</organism>
<dbReference type="AlphaFoldDB" id="A0A9D5CM21"/>
<protein>
    <submittedName>
        <fullName evidence="2">Uncharacterized protein</fullName>
    </submittedName>
</protein>
<evidence type="ECO:0000256" key="1">
    <source>
        <dbReference type="SAM" id="Phobius"/>
    </source>
</evidence>
<comment type="caution">
    <text evidence="2">The sequence shown here is derived from an EMBL/GenBank/DDBJ whole genome shotgun (WGS) entry which is preliminary data.</text>
</comment>
<feature type="transmembrane region" description="Helical" evidence="1">
    <location>
        <begin position="20"/>
        <end position="42"/>
    </location>
</feature>
<gene>
    <name evidence="2" type="ORF">J5N97_017660</name>
</gene>
<evidence type="ECO:0000313" key="2">
    <source>
        <dbReference type="EMBL" id="KAJ0975695.1"/>
    </source>
</evidence>
<keyword evidence="1" id="KW-0812">Transmembrane</keyword>
<keyword evidence="1" id="KW-1133">Transmembrane helix</keyword>
<sequence length="118" mass="13368">MRMTSLMVGCVVCDVEFRALWILFLVGLLSQTLSSMVLLHIAGMSTPISQQSIASVNESEFQHEQNEEVEVELGEPDLKRVGKRFQKFGMSLRAEHGNMKSKNEKEEDALWIKIPESN</sequence>
<proteinExistence type="predicted"/>
<accession>A0A9D5CM21</accession>
<reference evidence="2" key="1">
    <citation type="submission" date="2021-03" db="EMBL/GenBank/DDBJ databases">
        <authorList>
            <person name="Li Z."/>
            <person name="Yang C."/>
        </authorList>
    </citation>
    <scope>NUCLEOTIDE SEQUENCE</scope>
    <source>
        <strain evidence="2">Dzin_1.0</strain>
        <tissue evidence="2">Leaf</tissue>
    </source>
</reference>
<name>A0A9D5CM21_9LILI</name>